<protein>
    <submittedName>
        <fullName evidence="1">Uncharacterized protein</fullName>
    </submittedName>
</protein>
<evidence type="ECO:0000313" key="2">
    <source>
        <dbReference type="Proteomes" id="UP001165136"/>
    </source>
</evidence>
<name>A0A9W6R429_9PSEU</name>
<gene>
    <name evidence="1" type="ORF">Atai01_51100</name>
</gene>
<dbReference type="EMBL" id="BSTI01000012">
    <property type="protein sequence ID" value="GLY68491.1"/>
    <property type="molecule type" value="Genomic_DNA"/>
</dbReference>
<reference evidence="1" key="1">
    <citation type="submission" date="2023-03" db="EMBL/GenBank/DDBJ databases">
        <title>Amycolatopsis taiwanensis NBRC 103393.</title>
        <authorList>
            <person name="Ichikawa N."/>
            <person name="Sato H."/>
            <person name="Tonouchi N."/>
        </authorList>
    </citation>
    <scope>NUCLEOTIDE SEQUENCE</scope>
    <source>
        <strain evidence="1">NBRC 103393</strain>
    </source>
</reference>
<proteinExistence type="predicted"/>
<dbReference type="Proteomes" id="UP001165136">
    <property type="component" value="Unassembled WGS sequence"/>
</dbReference>
<dbReference type="AlphaFoldDB" id="A0A9W6R429"/>
<keyword evidence="2" id="KW-1185">Reference proteome</keyword>
<comment type="caution">
    <text evidence="1">The sequence shown here is derived from an EMBL/GenBank/DDBJ whole genome shotgun (WGS) entry which is preliminary data.</text>
</comment>
<evidence type="ECO:0000313" key="1">
    <source>
        <dbReference type="EMBL" id="GLY68491.1"/>
    </source>
</evidence>
<dbReference type="RefSeq" id="WP_285488432.1">
    <property type="nucleotide sequence ID" value="NZ_BSTI01000012.1"/>
</dbReference>
<accession>A0A9W6R429</accession>
<sequence length="110" mass="12476">MRANVLYDAADLQAFVRALTGHARRRVAVEIAQGHPLSTLNQLWRHFYDVERPSGPTADDAVAALRELGVEPTVVRWHREVSSRPFDEMVEVSRRRRCLPAERAARSPSC</sequence>
<organism evidence="1 2">
    <name type="scientific">Amycolatopsis taiwanensis</name>
    <dbReference type="NCBI Taxonomy" id="342230"/>
    <lineage>
        <taxon>Bacteria</taxon>
        <taxon>Bacillati</taxon>
        <taxon>Actinomycetota</taxon>
        <taxon>Actinomycetes</taxon>
        <taxon>Pseudonocardiales</taxon>
        <taxon>Pseudonocardiaceae</taxon>
        <taxon>Amycolatopsis</taxon>
    </lineage>
</organism>